<comment type="caution">
    <text evidence="3">The sequence shown here is derived from an EMBL/GenBank/DDBJ whole genome shotgun (WGS) entry which is preliminary data.</text>
</comment>
<feature type="domain" description="Peptidase M16 C-terminal" evidence="2">
    <location>
        <begin position="170"/>
        <end position="344"/>
    </location>
</feature>
<keyword evidence="4" id="KW-1185">Reference proteome</keyword>
<dbReference type="NCBIfam" id="NF047421">
    <property type="entry name" value="YfmH_fam"/>
    <property type="match status" value="1"/>
</dbReference>
<dbReference type="Gene3D" id="3.30.830.10">
    <property type="entry name" value="Metalloenzyme, LuxS/M16 peptidase-like"/>
    <property type="match status" value="2"/>
</dbReference>
<dbReference type="InterPro" id="IPR007863">
    <property type="entry name" value="Peptidase_M16_C"/>
</dbReference>
<feature type="domain" description="Peptidase M16 N-terminal" evidence="1">
    <location>
        <begin position="51"/>
        <end position="162"/>
    </location>
</feature>
<dbReference type="Pfam" id="PF05193">
    <property type="entry name" value="Peptidase_M16_C"/>
    <property type="match status" value="1"/>
</dbReference>
<dbReference type="InterPro" id="IPR011249">
    <property type="entry name" value="Metalloenz_LuxS/M16"/>
</dbReference>
<dbReference type="InterPro" id="IPR011765">
    <property type="entry name" value="Pept_M16_N"/>
</dbReference>
<dbReference type="EMBL" id="NIPR01000004">
    <property type="protein sequence ID" value="PMD73274.1"/>
    <property type="molecule type" value="Genomic_DNA"/>
</dbReference>
<evidence type="ECO:0000259" key="2">
    <source>
        <dbReference type="Pfam" id="PF05193"/>
    </source>
</evidence>
<evidence type="ECO:0000259" key="1">
    <source>
        <dbReference type="Pfam" id="PF00675"/>
    </source>
</evidence>
<proteinExistence type="predicted"/>
<reference evidence="3 4" key="1">
    <citation type="submission" date="2017-05" db="EMBL/GenBank/DDBJ databases">
        <title>Lactobacillus nurukis nov., sp. nov., isolated from nuruk.</title>
        <authorList>
            <person name="Kim S.-J."/>
        </authorList>
    </citation>
    <scope>NUCLEOTIDE SEQUENCE [LARGE SCALE GENOMIC DNA]</scope>
    <source>
        <strain evidence="3 4">SYF10-1a</strain>
    </source>
</reference>
<dbReference type="InterPro" id="IPR050361">
    <property type="entry name" value="MPP/UQCRC_Complex"/>
</dbReference>
<organism evidence="3 4">
    <name type="scientific">Companilactobacillus nuruki</name>
    <dbReference type="NCBI Taxonomy" id="1993540"/>
    <lineage>
        <taxon>Bacteria</taxon>
        <taxon>Bacillati</taxon>
        <taxon>Bacillota</taxon>
        <taxon>Bacilli</taxon>
        <taxon>Lactobacillales</taxon>
        <taxon>Lactobacillaceae</taxon>
        <taxon>Companilactobacillus</taxon>
    </lineage>
</organism>
<accession>A0A2N7AWX4</accession>
<dbReference type="Pfam" id="PF00675">
    <property type="entry name" value="Peptidase_M16"/>
    <property type="match status" value="1"/>
</dbReference>
<dbReference type="GO" id="GO:0046872">
    <property type="term" value="F:metal ion binding"/>
    <property type="evidence" value="ECO:0007669"/>
    <property type="project" value="InterPro"/>
</dbReference>
<sequence>MTEKLEKQTKKLDNGLQISVVPMAGFNQVYGLAMTNFGSVDTKTKNGLLPSGIAHFIEHKLFAKPEYDVSEKFAKYGANSNAYTSYTKTAYLFQTLDNPYDNLKILLDLVQNPYFTDKNVASERGIIDQEIQMYLDMPEWVLEQRILGQLYPNDPIAEDIAGSSASLQQINRNNLLETYHQNYRPDNMDLVLVGDVDFEKVENIVEESDFRPIETPIEKVFNEFAPIGQGGQENMDISQARSAYGIRIDTKMTGYGLVKKQFELNMIMETLIGESSKNYQEMSKLNIIDDSFSYNVVAENNYCFIIISGSTNNPEQFQEYLRSHLSYESLKKVLSDTKFERIKRDAIGSYLFAQNSPEAIANQMAELYFYDVDYLQLIHMIDSIKKDDVLEISAKFLKDNNCTYYNLLPSRK</sequence>
<name>A0A2N7AWX4_9LACO</name>
<dbReference type="OrthoDB" id="9811314at2"/>
<evidence type="ECO:0000313" key="4">
    <source>
        <dbReference type="Proteomes" id="UP000235649"/>
    </source>
</evidence>
<dbReference type="PANTHER" id="PTHR11851">
    <property type="entry name" value="METALLOPROTEASE"/>
    <property type="match status" value="1"/>
</dbReference>
<dbReference type="PANTHER" id="PTHR11851:SF134">
    <property type="entry name" value="ZINC-DEPENDENT PROTEASE"/>
    <property type="match status" value="1"/>
</dbReference>
<dbReference type="RefSeq" id="WP_102195253.1">
    <property type="nucleotide sequence ID" value="NZ_NIPR01000004.1"/>
</dbReference>
<dbReference type="AlphaFoldDB" id="A0A2N7AWX4"/>
<dbReference type="Proteomes" id="UP000235649">
    <property type="component" value="Unassembled WGS sequence"/>
</dbReference>
<protein>
    <submittedName>
        <fullName evidence="3">Peptidase M16</fullName>
    </submittedName>
</protein>
<evidence type="ECO:0000313" key="3">
    <source>
        <dbReference type="EMBL" id="PMD73274.1"/>
    </source>
</evidence>
<dbReference type="SUPFAM" id="SSF63411">
    <property type="entry name" value="LuxS/MPP-like metallohydrolase"/>
    <property type="match status" value="2"/>
</dbReference>
<gene>
    <name evidence="3" type="ORF">CBP76_01980</name>
</gene>